<accession>A0A558QSZ2</accession>
<dbReference type="RefSeq" id="WP_145155489.1">
    <property type="nucleotide sequence ID" value="NZ_VNIM01000134.1"/>
</dbReference>
<evidence type="ECO:0000313" key="3">
    <source>
        <dbReference type="Proteomes" id="UP000318681"/>
    </source>
</evidence>
<dbReference type="EMBL" id="VNIM01000134">
    <property type="protein sequence ID" value="TVV70260.1"/>
    <property type="molecule type" value="Genomic_DNA"/>
</dbReference>
<feature type="transmembrane region" description="Helical" evidence="1">
    <location>
        <begin position="6"/>
        <end position="23"/>
    </location>
</feature>
<dbReference type="AlphaFoldDB" id="A0A558QSZ2"/>
<comment type="caution">
    <text evidence="2">The sequence shown here is derived from an EMBL/GenBank/DDBJ whole genome shotgun (WGS) entry which is preliminary data.</text>
</comment>
<proteinExistence type="predicted"/>
<dbReference type="OrthoDB" id="7471037at2"/>
<reference evidence="2 3" key="1">
    <citation type="submission" date="2019-07" db="EMBL/GenBank/DDBJ databases">
        <title>Sphingomonas solaris sp. nov., isolated from a solar panel from Boston, Massachusetts.</title>
        <authorList>
            <person name="Tanner K."/>
            <person name="Pascual J."/>
            <person name="Mancuso C."/>
            <person name="Pereto J."/>
            <person name="Khalil A."/>
            <person name="Vilanova C."/>
        </authorList>
    </citation>
    <scope>NUCLEOTIDE SEQUENCE [LARGE SCALE GENOMIC DNA]</scope>
    <source>
        <strain evidence="2 3">R4DWN</strain>
    </source>
</reference>
<keyword evidence="3" id="KW-1185">Reference proteome</keyword>
<evidence type="ECO:0000313" key="2">
    <source>
        <dbReference type="EMBL" id="TVV70260.1"/>
    </source>
</evidence>
<protein>
    <submittedName>
        <fullName evidence="2">Uncharacterized protein</fullName>
    </submittedName>
</protein>
<gene>
    <name evidence="2" type="ORF">FOY91_19560</name>
</gene>
<evidence type="ECO:0000256" key="1">
    <source>
        <dbReference type="SAM" id="Phobius"/>
    </source>
</evidence>
<sequence>MAVNQLALYALVLVLGWLLGLLSRSGGGAWRRKYETERSARIALENTQGERDNVARTRIAELERRAAAAEAASSVGNSPVAGVGTAMGAGAATGAGNMGTLGATTPADRDDLSLIHGIGRSGESRLNEAGLHRFVDISRLSDTETASLENHLGAEPGTVAREEWREQAALLASGRADEHRNRFG</sequence>
<organism evidence="2 3">
    <name type="scientific">Alterirhizorhabdus solaris</name>
    <dbReference type="NCBI Taxonomy" id="2529389"/>
    <lineage>
        <taxon>Bacteria</taxon>
        <taxon>Pseudomonadati</taxon>
        <taxon>Pseudomonadota</taxon>
        <taxon>Alphaproteobacteria</taxon>
        <taxon>Sphingomonadales</taxon>
        <taxon>Rhizorhabdaceae</taxon>
        <taxon>Alterirhizorhabdus</taxon>
    </lineage>
</organism>
<keyword evidence="1" id="KW-0472">Membrane</keyword>
<keyword evidence="1" id="KW-0812">Transmembrane</keyword>
<name>A0A558QSZ2_9SPHN</name>
<keyword evidence="1" id="KW-1133">Transmembrane helix</keyword>
<dbReference type="Proteomes" id="UP000318681">
    <property type="component" value="Unassembled WGS sequence"/>
</dbReference>